<evidence type="ECO:0000313" key="2">
    <source>
        <dbReference type="Ensembl" id="ENSSLUP00000043341.1"/>
    </source>
</evidence>
<dbReference type="Pfam" id="PF15273">
    <property type="entry name" value="NHS"/>
    <property type="match status" value="1"/>
</dbReference>
<feature type="signal peptide" evidence="1">
    <location>
        <begin position="1"/>
        <end position="25"/>
    </location>
</feature>
<reference evidence="2" key="2">
    <citation type="submission" date="2025-09" db="UniProtKB">
        <authorList>
            <consortium name="Ensembl"/>
        </authorList>
    </citation>
    <scope>IDENTIFICATION</scope>
</reference>
<name>A0A8D0D9M8_SANLU</name>
<feature type="chain" id="PRO_5034409492" evidence="1">
    <location>
        <begin position="26"/>
        <end position="88"/>
    </location>
</feature>
<sequence>ITSHCLKIAILVYFNIYMLSVCCSGESFDRQASFRKVVSNTDSLSRQTRNLSRCKTLAGLPDDVSGKLGINATHLLPKYRQSPAPSCV</sequence>
<proteinExistence type="predicted"/>
<keyword evidence="1" id="KW-0732">Signal</keyword>
<evidence type="ECO:0000256" key="1">
    <source>
        <dbReference type="SAM" id="SignalP"/>
    </source>
</evidence>
<accession>A0A8D0D9M8</accession>
<keyword evidence="3" id="KW-1185">Reference proteome</keyword>
<reference evidence="2" key="1">
    <citation type="submission" date="2025-08" db="UniProtKB">
        <authorList>
            <consortium name="Ensembl"/>
        </authorList>
    </citation>
    <scope>IDENTIFICATION</scope>
</reference>
<dbReference type="Proteomes" id="UP000694568">
    <property type="component" value="Unplaced"/>
</dbReference>
<dbReference type="InterPro" id="IPR024845">
    <property type="entry name" value="NHS-like"/>
</dbReference>
<protein>
    <submittedName>
        <fullName evidence="2">Uncharacterized protein</fullName>
    </submittedName>
</protein>
<dbReference type="GeneTree" id="ENSGT00990000204448"/>
<organism evidence="2 3">
    <name type="scientific">Sander lucioperca</name>
    <name type="common">Pike-perch</name>
    <name type="synonym">Perca lucioperca</name>
    <dbReference type="NCBI Taxonomy" id="283035"/>
    <lineage>
        <taxon>Eukaryota</taxon>
        <taxon>Metazoa</taxon>
        <taxon>Chordata</taxon>
        <taxon>Craniata</taxon>
        <taxon>Vertebrata</taxon>
        <taxon>Euteleostomi</taxon>
        <taxon>Actinopterygii</taxon>
        <taxon>Neopterygii</taxon>
        <taxon>Teleostei</taxon>
        <taxon>Neoteleostei</taxon>
        <taxon>Acanthomorphata</taxon>
        <taxon>Eupercaria</taxon>
        <taxon>Perciformes</taxon>
        <taxon>Percoidei</taxon>
        <taxon>Percidae</taxon>
        <taxon>Luciopercinae</taxon>
        <taxon>Sander</taxon>
    </lineage>
</organism>
<dbReference type="Ensembl" id="ENSSLUT00000044717.1">
    <property type="protein sequence ID" value="ENSSLUP00000043341.1"/>
    <property type="gene ID" value="ENSSLUG00000019232.1"/>
</dbReference>
<evidence type="ECO:0000313" key="3">
    <source>
        <dbReference type="Proteomes" id="UP000694568"/>
    </source>
</evidence>
<dbReference type="AlphaFoldDB" id="A0A8D0D9M8"/>